<dbReference type="SUPFAM" id="SSF53474">
    <property type="entry name" value="alpha/beta-Hydrolases"/>
    <property type="match status" value="1"/>
</dbReference>
<dbReference type="EMBL" id="CABFWN010000004">
    <property type="protein sequence ID" value="VUG19014.1"/>
    <property type="molecule type" value="Genomic_DNA"/>
</dbReference>
<accession>A0A7D9CYR7</accession>
<proteinExistence type="predicted"/>
<dbReference type="AlphaFoldDB" id="A0A7D9CYR7"/>
<reference evidence="3 4" key="1">
    <citation type="submission" date="2019-07" db="EMBL/GenBank/DDBJ databases">
        <authorList>
            <person name="Friedrich A."/>
            <person name="Schacherer J."/>
        </authorList>
    </citation>
    <scope>NUCLEOTIDE SEQUENCE [LARGE SCALE GENOMIC DNA]</scope>
</reference>
<dbReference type="InterPro" id="IPR057826">
    <property type="entry name" value="WWE_C20G8.02"/>
</dbReference>
<protein>
    <submittedName>
        <fullName evidence="3">DEBR0S4_08328g1_1</fullName>
    </submittedName>
</protein>
<sequence>MFLKSYFVRSAIKYSVEIRAYSTAGNMTAPKLNIRWFYATDIPSVKPADKNYEQKQRAKKFLPFEKFDSERIEAAFQKFNTTKDIRDSIVPVNEDELFDCDIKAKLLKPAYWIGPEYEVRRGTWFLDNSPVPELIAEQLEKAYDEVKPYDRKDLTSKQTGDEFSSRYEPDCHLQAEATLYEKKTGKKWPFEESADATTKEKDVIFVDENTAVLLDDTIGLRKFVVDAFAKARKASLMGGYCLVRGYEEKNDKQKQDENKKRDSSNENEHGEPKNKNNEASGKEVSSKSTAAEIMENIKSKVDWEFSNEKYQKEMEGDFTNNPSKVENSGDREVDHLLFCIHGVGQNMHMWDVNMNFAHDCSVFRQQMKGLFKKYPEKYAKEAYPEGTDLKSEEVKNCKVQVLPIVWRYNVDFSWEHVYKERAQDGSLRFPKLLDLNINGTNPIRTMAADVVLDILLYYEPGFKRQIIGNVVRSMNSIYDKYLKRHPNFKGKVSICGHSLGSVIAMDLLCLQPGKIPTGDKFDPEVHLKFPVENYFGMGSPNGVFKLMKRQNICPRNASWEKRHHKDVNEMLLDSEISPKVNNVYNIFYPMDIVAYRIEPLVHTSMSKYKPKSIPFADENNINTKIESLSTLPAGILDNPIVKNVFKMTGMDAQYERACRAAESSSAQSPKELDIPEKTKDDLKQLNKNGRLDYSLPQGYFEIDMVNALGSHTQYLKDENVASFILKELWNKGSSKILGVKKNEQALQKVENTNNK</sequence>
<feature type="compositionally biased region" description="Basic and acidic residues" evidence="1">
    <location>
        <begin position="670"/>
        <end position="680"/>
    </location>
</feature>
<gene>
    <name evidence="3" type="ORF">DEBR0S4_08328G</name>
</gene>
<dbReference type="PANTHER" id="PTHR23509">
    <property type="entry name" value="PA-PL1 PHOSPHOLIPASE FAMILY"/>
    <property type="match status" value="1"/>
</dbReference>
<dbReference type="Pfam" id="PF23463">
    <property type="entry name" value="WWE_2"/>
    <property type="match status" value="1"/>
</dbReference>
<evidence type="ECO:0000313" key="3">
    <source>
        <dbReference type="EMBL" id="VUG19014.1"/>
    </source>
</evidence>
<dbReference type="SMART" id="SM01127">
    <property type="entry name" value="DDHD"/>
    <property type="match status" value="1"/>
</dbReference>
<feature type="compositionally biased region" description="Basic and acidic residues" evidence="1">
    <location>
        <begin position="249"/>
        <end position="285"/>
    </location>
</feature>
<dbReference type="PANTHER" id="PTHR23509:SF10">
    <property type="entry name" value="LD21067P"/>
    <property type="match status" value="1"/>
</dbReference>
<dbReference type="InterPro" id="IPR058055">
    <property type="entry name" value="PA-PLA1"/>
</dbReference>
<dbReference type="InterPro" id="IPR004177">
    <property type="entry name" value="DDHD_dom"/>
</dbReference>
<dbReference type="Pfam" id="PF02862">
    <property type="entry name" value="DDHD"/>
    <property type="match status" value="2"/>
</dbReference>
<dbReference type="Proteomes" id="UP000478008">
    <property type="component" value="Unassembled WGS sequence"/>
</dbReference>
<feature type="region of interest" description="Disordered" evidence="1">
    <location>
        <begin position="661"/>
        <end position="680"/>
    </location>
</feature>
<dbReference type="InterPro" id="IPR029058">
    <property type="entry name" value="AB_hydrolase_fold"/>
</dbReference>
<evidence type="ECO:0000256" key="1">
    <source>
        <dbReference type="SAM" id="MobiDB-lite"/>
    </source>
</evidence>
<organism evidence="3 4">
    <name type="scientific">Dekkera bruxellensis</name>
    <name type="common">Brettanomyces custersii</name>
    <dbReference type="NCBI Taxonomy" id="5007"/>
    <lineage>
        <taxon>Eukaryota</taxon>
        <taxon>Fungi</taxon>
        <taxon>Dikarya</taxon>
        <taxon>Ascomycota</taxon>
        <taxon>Saccharomycotina</taxon>
        <taxon>Pichiomycetes</taxon>
        <taxon>Pichiales</taxon>
        <taxon>Pichiaceae</taxon>
        <taxon>Brettanomyces</taxon>
    </lineage>
</organism>
<dbReference type="GO" id="GO:0005737">
    <property type="term" value="C:cytoplasm"/>
    <property type="evidence" value="ECO:0007669"/>
    <property type="project" value="TreeGrafter"/>
</dbReference>
<keyword evidence="4" id="KW-1185">Reference proteome</keyword>
<evidence type="ECO:0000259" key="2">
    <source>
        <dbReference type="PROSITE" id="PS51043"/>
    </source>
</evidence>
<feature type="region of interest" description="Disordered" evidence="1">
    <location>
        <begin position="249"/>
        <end position="289"/>
    </location>
</feature>
<feature type="domain" description="DDHD" evidence="2">
    <location>
        <begin position="527"/>
        <end position="730"/>
    </location>
</feature>
<dbReference type="GO" id="GO:0004620">
    <property type="term" value="F:phospholipase activity"/>
    <property type="evidence" value="ECO:0007669"/>
    <property type="project" value="TreeGrafter"/>
</dbReference>
<dbReference type="GO" id="GO:0046872">
    <property type="term" value="F:metal ion binding"/>
    <property type="evidence" value="ECO:0007669"/>
    <property type="project" value="InterPro"/>
</dbReference>
<evidence type="ECO:0000313" key="4">
    <source>
        <dbReference type="Proteomes" id="UP000478008"/>
    </source>
</evidence>
<name>A0A7D9CYR7_DEKBR</name>
<dbReference type="PROSITE" id="PS51043">
    <property type="entry name" value="DDHD"/>
    <property type="match status" value="1"/>
</dbReference>